<reference evidence="3" key="2">
    <citation type="submission" date="2023-01" db="EMBL/GenBank/DDBJ databases">
        <title>Draft genome sequence of Algimonas porphyrae strain NBRC 108216.</title>
        <authorList>
            <person name="Sun Q."/>
            <person name="Mori K."/>
        </authorList>
    </citation>
    <scope>NUCLEOTIDE SEQUENCE</scope>
    <source>
        <strain evidence="3">NBRC 108216</strain>
    </source>
</reference>
<feature type="transmembrane region" description="Helical" evidence="2">
    <location>
        <begin position="6"/>
        <end position="23"/>
    </location>
</feature>
<evidence type="ECO:0000313" key="4">
    <source>
        <dbReference type="Proteomes" id="UP001161390"/>
    </source>
</evidence>
<keyword evidence="2" id="KW-0812">Transmembrane</keyword>
<dbReference type="Proteomes" id="UP001161390">
    <property type="component" value="Unassembled WGS sequence"/>
</dbReference>
<keyword evidence="4" id="KW-1185">Reference proteome</keyword>
<protein>
    <submittedName>
        <fullName evidence="3">Uncharacterized protein</fullName>
    </submittedName>
</protein>
<gene>
    <name evidence="3" type="ORF">GCM10007854_20080</name>
</gene>
<accession>A0ABQ5V2H3</accession>
<sequence length="57" mass="6581">MTDTTLFVIIALLGLVVVALFVYSSRQKRRFEAERAERRRKLDEIKAKARAQEAAED</sequence>
<evidence type="ECO:0000313" key="3">
    <source>
        <dbReference type="EMBL" id="GLQ21053.1"/>
    </source>
</evidence>
<dbReference type="RefSeq" id="WP_284372210.1">
    <property type="nucleotide sequence ID" value="NZ_BSNJ01000004.1"/>
</dbReference>
<comment type="caution">
    <text evidence="3">The sequence shown here is derived from an EMBL/GenBank/DDBJ whole genome shotgun (WGS) entry which is preliminary data.</text>
</comment>
<keyword evidence="2" id="KW-0472">Membrane</keyword>
<organism evidence="3 4">
    <name type="scientific">Algimonas porphyrae</name>
    <dbReference type="NCBI Taxonomy" id="1128113"/>
    <lineage>
        <taxon>Bacteria</taxon>
        <taxon>Pseudomonadati</taxon>
        <taxon>Pseudomonadota</taxon>
        <taxon>Alphaproteobacteria</taxon>
        <taxon>Maricaulales</taxon>
        <taxon>Robiginitomaculaceae</taxon>
        <taxon>Algimonas</taxon>
    </lineage>
</organism>
<name>A0ABQ5V2H3_9PROT</name>
<dbReference type="EMBL" id="BSNJ01000004">
    <property type="protein sequence ID" value="GLQ21053.1"/>
    <property type="molecule type" value="Genomic_DNA"/>
</dbReference>
<evidence type="ECO:0000256" key="2">
    <source>
        <dbReference type="SAM" id="Phobius"/>
    </source>
</evidence>
<proteinExistence type="predicted"/>
<feature type="coiled-coil region" evidence="1">
    <location>
        <begin position="28"/>
        <end position="55"/>
    </location>
</feature>
<keyword evidence="1" id="KW-0175">Coiled coil</keyword>
<reference evidence="3" key="1">
    <citation type="journal article" date="2014" name="Int. J. Syst. Evol. Microbiol.">
        <title>Complete genome of a new Firmicutes species belonging to the dominant human colonic microbiota ('Ruminococcus bicirculans') reveals two chromosomes and a selective capacity to utilize plant glucans.</title>
        <authorList>
            <consortium name="NISC Comparative Sequencing Program"/>
            <person name="Wegmann U."/>
            <person name="Louis P."/>
            <person name="Goesmann A."/>
            <person name="Henrissat B."/>
            <person name="Duncan S.H."/>
            <person name="Flint H.J."/>
        </authorList>
    </citation>
    <scope>NUCLEOTIDE SEQUENCE</scope>
    <source>
        <strain evidence="3">NBRC 108216</strain>
    </source>
</reference>
<keyword evidence="2" id="KW-1133">Transmembrane helix</keyword>
<evidence type="ECO:0000256" key="1">
    <source>
        <dbReference type="SAM" id="Coils"/>
    </source>
</evidence>